<organism evidence="1 2">
    <name type="scientific">Amycolatopsis alkalitolerans</name>
    <dbReference type="NCBI Taxonomy" id="2547244"/>
    <lineage>
        <taxon>Bacteria</taxon>
        <taxon>Bacillati</taxon>
        <taxon>Actinomycetota</taxon>
        <taxon>Actinomycetes</taxon>
        <taxon>Pseudonocardiales</taxon>
        <taxon>Pseudonocardiaceae</taxon>
        <taxon>Amycolatopsis</taxon>
    </lineage>
</organism>
<reference evidence="1 2" key="1">
    <citation type="submission" date="2019-06" db="EMBL/GenBank/DDBJ databases">
        <title>Amycolatopsis alkalitolerans sp. nov., isolated from Gastrodia elata Blume.</title>
        <authorList>
            <person name="Narsing Rao M.P."/>
            <person name="Li W.J."/>
        </authorList>
    </citation>
    <scope>NUCLEOTIDE SEQUENCE [LARGE SCALE GENOMIC DNA]</scope>
    <source>
        <strain evidence="1 2">SYSUP0005</strain>
    </source>
</reference>
<accession>A0A5C4M7J5</accession>
<dbReference type="InterPro" id="IPR052552">
    <property type="entry name" value="YeaO-like"/>
</dbReference>
<keyword evidence="2" id="KW-1185">Reference proteome</keyword>
<dbReference type="Pfam" id="PF22752">
    <property type="entry name" value="DUF488-N3i"/>
    <property type="match status" value="1"/>
</dbReference>
<sequence length="132" mass="15370">MGIGKERAVDTHIACRRIYDRPDRSDGVRVLVDRVWPRGVRKEKAHLDEWLREVAPSTELRQWYGHDPARFAEFRRRYLAELRESPQRQAAQHLRLIARRHDLTLLTATRDVEHSQAAVLVEWLSPGSGPST</sequence>
<comment type="caution">
    <text evidence="1">The sequence shown here is derived from an EMBL/GenBank/DDBJ whole genome shotgun (WGS) entry which is preliminary data.</text>
</comment>
<dbReference type="Proteomes" id="UP000305546">
    <property type="component" value="Unassembled WGS sequence"/>
</dbReference>
<dbReference type="AlphaFoldDB" id="A0A5C4M7J5"/>
<protein>
    <submittedName>
        <fullName evidence="1">DUF488 family protein</fullName>
    </submittedName>
</protein>
<evidence type="ECO:0000313" key="2">
    <source>
        <dbReference type="Proteomes" id="UP000305546"/>
    </source>
</evidence>
<gene>
    <name evidence="1" type="ORF">FG385_00075</name>
</gene>
<name>A0A5C4M7J5_9PSEU</name>
<dbReference type="OrthoDB" id="9790745at2"/>
<proteinExistence type="predicted"/>
<dbReference type="EMBL" id="VDFW01000001">
    <property type="protein sequence ID" value="TNC29417.1"/>
    <property type="molecule type" value="Genomic_DNA"/>
</dbReference>
<dbReference type="PANTHER" id="PTHR36849:SF1">
    <property type="entry name" value="CYTOPLASMIC PROTEIN"/>
    <property type="match status" value="1"/>
</dbReference>
<dbReference type="PANTHER" id="PTHR36849">
    <property type="entry name" value="CYTOPLASMIC PROTEIN-RELATED"/>
    <property type="match status" value="1"/>
</dbReference>
<evidence type="ECO:0000313" key="1">
    <source>
        <dbReference type="EMBL" id="TNC29417.1"/>
    </source>
</evidence>